<feature type="region of interest" description="Disordered" evidence="7">
    <location>
        <begin position="368"/>
        <end position="387"/>
    </location>
</feature>
<dbReference type="InterPro" id="IPR050121">
    <property type="entry name" value="Cytochrome_P450_monoxygenase"/>
</dbReference>
<evidence type="ECO:0000313" key="8">
    <source>
        <dbReference type="EMBL" id="KAL2065351.1"/>
    </source>
</evidence>
<dbReference type="InterPro" id="IPR036396">
    <property type="entry name" value="Cyt_P450_sf"/>
</dbReference>
<dbReference type="Proteomes" id="UP001595075">
    <property type="component" value="Unassembled WGS sequence"/>
</dbReference>
<dbReference type="PRINTS" id="PR00463">
    <property type="entry name" value="EP450I"/>
</dbReference>
<evidence type="ECO:0000256" key="4">
    <source>
        <dbReference type="ARBA" id="ARBA00022723"/>
    </source>
</evidence>
<organism evidence="8 9">
    <name type="scientific">Oculimacula yallundae</name>
    <dbReference type="NCBI Taxonomy" id="86028"/>
    <lineage>
        <taxon>Eukaryota</taxon>
        <taxon>Fungi</taxon>
        <taxon>Dikarya</taxon>
        <taxon>Ascomycota</taxon>
        <taxon>Pezizomycotina</taxon>
        <taxon>Leotiomycetes</taxon>
        <taxon>Helotiales</taxon>
        <taxon>Ploettnerulaceae</taxon>
        <taxon>Oculimacula</taxon>
    </lineage>
</organism>
<dbReference type="InterPro" id="IPR017972">
    <property type="entry name" value="Cyt_P450_CS"/>
</dbReference>
<keyword evidence="5 6" id="KW-0408">Iron</keyword>
<sequence>MRGNLDSSIRDFHEQYGEVVRYSPDELSFASEEAWKDIYHQKHPLEKDPAFYSFTKLGRDGAQSIFSAKDAAHARIRKAMSHAFSEKALREQEPFLKQYVDLLVEKLRGVAASKSSVDMVEWYNYTTFDIIGDLAIGRSFGCLNDSKYHSWVHGIVNLFKLGPIIKTVHIYHLAPLLRLLAPKKLRDNRQRHEQYVVENVQERLSKGFLRDRPDFLSYILRSKGTPEELNDHEIEANANFLLLAGSETTGTALAGTTYYLLKTPEAFTIVVEEVRKAFETEDEINFLNCAERLPYMQACLQEGLRIYPPGPVAAPRKTPRDKVTIIGGYEIPAWTGVGVHALSASHSPSNFYLPRSFLPERWLPPAQNDPGSPFRNDKRGASQPFSLGPRNCLGKSFAYNEMRVILARLLWNFDLSMEPESDGWDKQKTYVLWEKGPLMCKLTDIRSD</sequence>
<dbReference type="PANTHER" id="PTHR24305">
    <property type="entry name" value="CYTOCHROME P450"/>
    <property type="match status" value="1"/>
</dbReference>
<name>A0ABR4C5Z1_9HELO</name>
<evidence type="ECO:0000256" key="6">
    <source>
        <dbReference type="RuleBase" id="RU000461"/>
    </source>
</evidence>
<gene>
    <name evidence="8" type="ORF">VTL71DRAFT_3021</name>
</gene>
<dbReference type="InterPro" id="IPR001128">
    <property type="entry name" value="Cyt_P450"/>
</dbReference>
<evidence type="ECO:0000256" key="7">
    <source>
        <dbReference type="SAM" id="MobiDB-lite"/>
    </source>
</evidence>
<evidence type="ECO:0008006" key="10">
    <source>
        <dbReference type="Google" id="ProtNLM"/>
    </source>
</evidence>
<dbReference type="InterPro" id="IPR002401">
    <property type="entry name" value="Cyt_P450_E_grp-I"/>
</dbReference>
<comment type="caution">
    <text evidence="8">The sequence shown here is derived from an EMBL/GenBank/DDBJ whole genome shotgun (WGS) entry which is preliminary data.</text>
</comment>
<dbReference type="SUPFAM" id="SSF48264">
    <property type="entry name" value="Cytochrome P450"/>
    <property type="match status" value="1"/>
</dbReference>
<evidence type="ECO:0000256" key="1">
    <source>
        <dbReference type="ARBA" id="ARBA00001971"/>
    </source>
</evidence>
<evidence type="ECO:0000313" key="9">
    <source>
        <dbReference type="Proteomes" id="UP001595075"/>
    </source>
</evidence>
<dbReference type="PRINTS" id="PR00385">
    <property type="entry name" value="P450"/>
</dbReference>
<comment type="cofactor">
    <cofactor evidence="1">
        <name>heme</name>
        <dbReference type="ChEBI" id="CHEBI:30413"/>
    </cofactor>
</comment>
<evidence type="ECO:0000256" key="2">
    <source>
        <dbReference type="ARBA" id="ARBA00010617"/>
    </source>
</evidence>
<reference evidence="8 9" key="1">
    <citation type="journal article" date="2024" name="Commun. Biol.">
        <title>Comparative genomic analysis of thermophilic fungi reveals convergent evolutionary adaptations and gene losses.</title>
        <authorList>
            <person name="Steindorff A.S."/>
            <person name="Aguilar-Pontes M.V."/>
            <person name="Robinson A.J."/>
            <person name="Andreopoulos B."/>
            <person name="LaButti K."/>
            <person name="Kuo A."/>
            <person name="Mondo S."/>
            <person name="Riley R."/>
            <person name="Otillar R."/>
            <person name="Haridas S."/>
            <person name="Lipzen A."/>
            <person name="Grimwood J."/>
            <person name="Schmutz J."/>
            <person name="Clum A."/>
            <person name="Reid I.D."/>
            <person name="Moisan M.C."/>
            <person name="Butler G."/>
            <person name="Nguyen T.T.M."/>
            <person name="Dewar K."/>
            <person name="Conant G."/>
            <person name="Drula E."/>
            <person name="Henrissat B."/>
            <person name="Hansel C."/>
            <person name="Singer S."/>
            <person name="Hutchinson M.I."/>
            <person name="de Vries R.P."/>
            <person name="Natvig D.O."/>
            <person name="Powell A.J."/>
            <person name="Tsang A."/>
            <person name="Grigoriev I.V."/>
        </authorList>
    </citation>
    <scope>NUCLEOTIDE SEQUENCE [LARGE SCALE GENOMIC DNA]</scope>
    <source>
        <strain evidence="8 9">CBS 494.80</strain>
    </source>
</reference>
<protein>
    <recommendedName>
        <fullName evidence="10">Cytochrome P450</fullName>
    </recommendedName>
</protein>
<dbReference type="PROSITE" id="PS00086">
    <property type="entry name" value="CYTOCHROME_P450"/>
    <property type="match status" value="1"/>
</dbReference>
<keyword evidence="9" id="KW-1185">Reference proteome</keyword>
<dbReference type="PANTHER" id="PTHR24305:SF210">
    <property type="entry name" value="CYTOCHROME P450 MONOOXYGENASE ASQL-RELATED"/>
    <property type="match status" value="1"/>
</dbReference>
<dbReference type="Gene3D" id="1.10.630.10">
    <property type="entry name" value="Cytochrome P450"/>
    <property type="match status" value="1"/>
</dbReference>
<keyword evidence="4 6" id="KW-0479">Metal-binding</keyword>
<accession>A0ABR4C5Z1</accession>
<proteinExistence type="inferred from homology"/>
<dbReference type="Pfam" id="PF00067">
    <property type="entry name" value="p450"/>
    <property type="match status" value="1"/>
</dbReference>
<keyword evidence="3 6" id="KW-0349">Heme</keyword>
<keyword evidence="6" id="KW-0560">Oxidoreductase</keyword>
<comment type="similarity">
    <text evidence="2 6">Belongs to the cytochrome P450 family.</text>
</comment>
<evidence type="ECO:0000256" key="5">
    <source>
        <dbReference type="ARBA" id="ARBA00023004"/>
    </source>
</evidence>
<evidence type="ECO:0000256" key="3">
    <source>
        <dbReference type="ARBA" id="ARBA00022617"/>
    </source>
</evidence>
<keyword evidence="6" id="KW-0503">Monooxygenase</keyword>
<dbReference type="EMBL" id="JAZHXI010000012">
    <property type="protein sequence ID" value="KAL2065351.1"/>
    <property type="molecule type" value="Genomic_DNA"/>
</dbReference>
<dbReference type="CDD" id="cd11058">
    <property type="entry name" value="CYP60B-like"/>
    <property type="match status" value="1"/>
</dbReference>